<evidence type="ECO:0000313" key="2">
    <source>
        <dbReference type="Proteomes" id="UP000277671"/>
    </source>
</evidence>
<keyword evidence="2" id="KW-1185">Reference proteome</keyword>
<proteinExistence type="predicted"/>
<organism evidence="1 2">
    <name type="scientific">Micromonospora pisi</name>
    <dbReference type="NCBI Taxonomy" id="589240"/>
    <lineage>
        <taxon>Bacteria</taxon>
        <taxon>Bacillati</taxon>
        <taxon>Actinomycetota</taxon>
        <taxon>Actinomycetes</taxon>
        <taxon>Micromonosporales</taxon>
        <taxon>Micromonosporaceae</taxon>
        <taxon>Micromonospora</taxon>
    </lineage>
</organism>
<dbReference type="RefSeq" id="WP_121155040.1">
    <property type="nucleotide sequence ID" value="NZ_RBKT01000001.1"/>
</dbReference>
<gene>
    <name evidence="1" type="ORF">BDK92_1025</name>
</gene>
<dbReference type="OrthoDB" id="3628931at2"/>
<comment type="caution">
    <text evidence="1">The sequence shown here is derived from an EMBL/GenBank/DDBJ whole genome shotgun (WGS) entry which is preliminary data.</text>
</comment>
<protein>
    <recommendedName>
        <fullName evidence="3">Regulator of septum formation</fullName>
    </recommendedName>
</protein>
<evidence type="ECO:0000313" key="1">
    <source>
        <dbReference type="EMBL" id="RKR86759.1"/>
    </source>
</evidence>
<sequence>MTLALPNPLLRSRRRWAAIAAVALIGVFPRAEPPQPIAVKGDDFISAETTGILNIEGGECFSDPAYSPRSNDVVVVYKACEERADNESFGFVHVEDGPWDRPAVAALGWDGCGKDFARRWVSREQSGLDYFPILPTAETWADGDRDIMCVVYNPDGKITRNMVPLVH</sequence>
<dbReference type="Proteomes" id="UP000277671">
    <property type="component" value="Unassembled WGS sequence"/>
</dbReference>
<dbReference type="EMBL" id="RBKT01000001">
    <property type="protein sequence ID" value="RKR86759.1"/>
    <property type="molecule type" value="Genomic_DNA"/>
</dbReference>
<reference evidence="1 2" key="1">
    <citation type="submission" date="2018-10" db="EMBL/GenBank/DDBJ databases">
        <title>Sequencing the genomes of 1000 actinobacteria strains.</title>
        <authorList>
            <person name="Klenk H.-P."/>
        </authorList>
    </citation>
    <scope>NUCLEOTIDE SEQUENCE [LARGE SCALE GENOMIC DNA]</scope>
    <source>
        <strain evidence="1 2">DSM 45175</strain>
    </source>
</reference>
<accession>A0A495JFB6</accession>
<evidence type="ECO:0008006" key="3">
    <source>
        <dbReference type="Google" id="ProtNLM"/>
    </source>
</evidence>
<name>A0A495JFB6_9ACTN</name>
<dbReference type="AlphaFoldDB" id="A0A495JFB6"/>